<dbReference type="EMBL" id="JACHXG010000017">
    <property type="protein sequence ID" value="MBB3092200.1"/>
    <property type="molecule type" value="Genomic_DNA"/>
</dbReference>
<evidence type="ECO:0000256" key="1">
    <source>
        <dbReference type="SAM" id="MobiDB-lite"/>
    </source>
</evidence>
<dbReference type="Proteomes" id="UP000577707">
    <property type="component" value="Unassembled WGS sequence"/>
</dbReference>
<name>A0A7W5FBG9_9ACTN</name>
<gene>
    <name evidence="2" type="ORF">FHS12_005177</name>
</gene>
<feature type="compositionally biased region" description="Polar residues" evidence="1">
    <location>
        <begin position="1"/>
        <end position="12"/>
    </location>
</feature>
<proteinExistence type="predicted"/>
<organism evidence="2 3">
    <name type="scientific">Nocardioides albus</name>
    <dbReference type="NCBI Taxonomy" id="1841"/>
    <lineage>
        <taxon>Bacteria</taxon>
        <taxon>Bacillati</taxon>
        <taxon>Actinomycetota</taxon>
        <taxon>Actinomycetes</taxon>
        <taxon>Propionibacteriales</taxon>
        <taxon>Nocardioidaceae</taxon>
        <taxon>Nocardioides</taxon>
    </lineage>
</organism>
<evidence type="ECO:0000313" key="2">
    <source>
        <dbReference type="EMBL" id="MBB3092200.1"/>
    </source>
</evidence>
<evidence type="ECO:0000313" key="3">
    <source>
        <dbReference type="Proteomes" id="UP000577707"/>
    </source>
</evidence>
<protein>
    <submittedName>
        <fullName evidence="2">Uncharacterized protein</fullName>
    </submittedName>
</protein>
<comment type="caution">
    <text evidence="2">The sequence shown here is derived from an EMBL/GenBank/DDBJ whole genome shotgun (WGS) entry which is preliminary data.</text>
</comment>
<feature type="region of interest" description="Disordered" evidence="1">
    <location>
        <begin position="1"/>
        <end position="32"/>
    </location>
</feature>
<accession>A0A7W5FBG9</accession>
<dbReference type="AlphaFoldDB" id="A0A7W5FBG9"/>
<reference evidence="2 3" key="1">
    <citation type="submission" date="2020-08" db="EMBL/GenBank/DDBJ databases">
        <title>Genomic Encyclopedia of Type Strains, Phase III (KMG-III): the genomes of soil and plant-associated and newly described type strains.</title>
        <authorList>
            <person name="Whitman W."/>
        </authorList>
    </citation>
    <scope>NUCLEOTIDE SEQUENCE [LARGE SCALE GENOMIC DNA]</scope>
    <source>
        <strain evidence="2 3">CECT 3302</strain>
    </source>
</reference>
<sequence length="115" mass="13367">MPYPQDQNQDQPSARRQERRYPPTPYRPHSAATEAYRTAYDFGVKHLGTISGPSVLRYEAGLRPGSPEQRGYRDGVTAAWIRLQKLEKFGREQARRDALELREEQRRAAHDEPPY</sequence>
<keyword evidence="3" id="KW-1185">Reference proteome</keyword>
<dbReference type="RefSeq" id="WP_183551825.1">
    <property type="nucleotide sequence ID" value="NZ_BMQT01000017.1"/>
</dbReference>